<dbReference type="Pfam" id="PF02472">
    <property type="entry name" value="ExbD"/>
    <property type="match status" value="1"/>
</dbReference>
<organism evidence="9 10">
    <name type="scientific">Corallococcus praedator</name>
    <dbReference type="NCBI Taxonomy" id="2316724"/>
    <lineage>
        <taxon>Bacteria</taxon>
        <taxon>Pseudomonadati</taxon>
        <taxon>Myxococcota</taxon>
        <taxon>Myxococcia</taxon>
        <taxon>Myxococcales</taxon>
        <taxon>Cystobacterineae</taxon>
        <taxon>Myxococcaceae</taxon>
        <taxon>Corallococcus</taxon>
    </lineage>
</organism>
<keyword evidence="3" id="KW-1003">Cell membrane</keyword>
<comment type="caution">
    <text evidence="9">The sequence shown here is derived from an EMBL/GenBank/DDBJ whole genome shotgun (WGS) entry which is preliminary data.</text>
</comment>
<reference evidence="9 10" key="1">
    <citation type="submission" date="2018-09" db="EMBL/GenBank/DDBJ databases">
        <authorList>
            <person name="Livingstone P.G."/>
            <person name="Whitworth D.E."/>
        </authorList>
    </citation>
    <scope>NUCLEOTIDE SEQUENCE [LARGE SCALE GENOMIC DNA]</scope>
    <source>
        <strain evidence="9 10">CA031B</strain>
    </source>
</reference>
<comment type="similarity">
    <text evidence="2 7">Belongs to the ExbD/TolR family.</text>
</comment>
<evidence type="ECO:0000256" key="5">
    <source>
        <dbReference type="ARBA" id="ARBA00022989"/>
    </source>
</evidence>
<dbReference type="PANTHER" id="PTHR30558">
    <property type="entry name" value="EXBD MEMBRANE COMPONENT OF PMF-DRIVEN MACROMOLECULE IMPORT SYSTEM"/>
    <property type="match status" value="1"/>
</dbReference>
<proteinExistence type="inferred from homology"/>
<keyword evidence="10" id="KW-1185">Reference proteome</keyword>
<evidence type="ECO:0000313" key="10">
    <source>
        <dbReference type="Proteomes" id="UP000278907"/>
    </source>
</evidence>
<evidence type="ECO:0000256" key="8">
    <source>
        <dbReference type="SAM" id="Phobius"/>
    </source>
</evidence>
<evidence type="ECO:0000256" key="2">
    <source>
        <dbReference type="ARBA" id="ARBA00005811"/>
    </source>
</evidence>
<evidence type="ECO:0000256" key="3">
    <source>
        <dbReference type="ARBA" id="ARBA00022475"/>
    </source>
</evidence>
<feature type="non-terminal residue" evidence="9">
    <location>
        <position position="98"/>
    </location>
</feature>
<keyword evidence="6 8" id="KW-0472">Membrane</keyword>
<evidence type="ECO:0000256" key="6">
    <source>
        <dbReference type="ARBA" id="ARBA00023136"/>
    </source>
</evidence>
<comment type="subcellular location">
    <subcellularLocation>
        <location evidence="1">Cell membrane</location>
        <topology evidence="1">Single-pass membrane protein</topology>
    </subcellularLocation>
    <subcellularLocation>
        <location evidence="7">Cell membrane</location>
        <topology evidence="7">Single-pass type II membrane protein</topology>
    </subcellularLocation>
</comment>
<dbReference type="EMBL" id="RAWI01001290">
    <property type="protein sequence ID" value="RKH77107.1"/>
    <property type="molecule type" value="Genomic_DNA"/>
</dbReference>
<keyword evidence="5 8" id="KW-1133">Transmembrane helix</keyword>
<dbReference type="InterPro" id="IPR003400">
    <property type="entry name" value="ExbD"/>
</dbReference>
<keyword evidence="7" id="KW-0813">Transport</keyword>
<evidence type="ECO:0000256" key="4">
    <source>
        <dbReference type="ARBA" id="ARBA00022692"/>
    </source>
</evidence>
<dbReference type="Proteomes" id="UP000278907">
    <property type="component" value="Unassembled WGS sequence"/>
</dbReference>
<dbReference type="PANTHER" id="PTHR30558:SF3">
    <property type="entry name" value="BIOPOLYMER TRANSPORT PROTEIN EXBD-RELATED"/>
    <property type="match status" value="1"/>
</dbReference>
<evidence type="ECO:0000256" key="1">
    <source>
        <dbReference type="ARBA" id="ARBA00004162"/>
    </source>
</evidence>
<name>A0ABX9Q434_9BACT</name>
<protein>
    <submittedName>
        <fullName evidence="9">Biopolymer transporter ExbD</fullName>
    </submittedName>
</protein>
<sequence>MRLPEEPDIPPQINIVPMIDVIFALLTFFIVSTLYLTRSEGLPVNLPGANTTQSQPQSQVVITLNAQGGIFVNQQPTPLNNLAQQVQALTQPTNSALV</sequence>
<evidence type="ECO:0000256" key="7">
    <source>
        <dbReference type="RuleBase" id="RU003879"/>
    </source>
</evidence>
<gene>
    <name evidence="9" type="ORF">D7Y13_44145</name>
</gene>
<evidence type="ECO:0000313" key="9">
    <source>
        <dbReference type="EMBL" id="RKH77107.1"/>
    </source>
</evidence>
<keyword evidence="7" id="KW-0653">Protein transport</keyword>
<accession>A0ABX9Q434</accession>
<feature type="transmembrane region" description="Helical" evidence="8">
    <location>
        <begin position="15"/>
        <end position="36"/>
    </location>
</feature>
<keyword evidence="4 7" id="KW-0812">Transmembrane</keyword>